<keyword evidence="8" id="KW-0472">Membrane</keyword>
<reference evidence="10" key="2">
    <citation type="journal article" date="2020" name="Nat. Commun.">
        <title>Large-scale genome sequencing of mycorrhizal fungi provides insights into the early evolution of symbiotic traits.</title>
        <authorList>
            <person name="Miyauchi S."/>
            <person name="Kiss E."/>
            <person name="Kuo A."/>
            <person name="Drula E."/>
            <person name="Kohler A."/>
            <person name="Sanchez-Garcia M."/>
            <person name="Morin E."/>
            <person name="Andreopoulos B."/>
            <person name="Barry K.W."/>
            <person name="Bonito G."/>
            <person name="Buee M."/>
            <person name="Carver A."/>
            <person name="Chen C."/>
            <person name="Cichocki N."/>
            <person name="Clum A."/>
            <person name="Culley D."/>
            <person name="Crous P.W."/>
            <person name="Fauchery L."/>
            <person name="Girlanda M."/>
            <person name="Hayes R.D."/>
            <person name="Keri Z."/>
            <person name="LaButti K."/>
            <person name="Lipzen A."/>
            <person name="Lombard V."/>
            <person name="Magnuson J."/>
            <person name="Maillard F."/>
            <person name="Murat C."/>
            <person name="Nolan M."/>
            <person name="Ohm R.A."/>
            <person name="Pangilinan J."/>
            <person name="Pereira M.F."/>
            <person name="Perotto S."/>
            <person name="Peter M."/>
            <person name="Pfister S."/>
            <person name="Riley R."/>
            <person name="Sitrit Y."/>
            <person name="Stielow J.B."/>
            <person name="Szollosi G."/>
            <person name="Zifcakova L."/>
            <person name="Stursova M."/>
            <person name="Spatafora J.W."/>
            <person name="Tedersoo L."/>
            <person name="Vaario L.M."/>
            <person name="Yamada A."/>
            <person name="Yan M."/>
            <person name="Wang P."/>
            <person name="Xu J."/>
            <person name="Bruns T."/>
            <person name="Baldrian P."/>
            <person name="Vilgalys R."/>
            <person name="Dunand C."/>
            <person name="Henrissat B."/>
            <person name="Grigoriev I.V."/>
            <person name="Hibbett D."/>
            <person name="Nagy L.G."/>
            <person name="Martin F.M."/>
        </authorList>
    </citation>
    <scope>NUCLEOTIDE SEQUENCE</scope>
    <source>
        <strain evidence="10">Prilba</strain>
    </source>
</reference>
<feature type="compositionally biased region" description="Basic and acidic residues" evidence="7">
    <location>
        <begin position="1202"/>
        <end position="1215"/>
    </location>
</feature>
<evidence type="ECO:0000256" key="2">
    <source>
        <dbReference type="ARBA" id="ARBA00012759"/>
    </source>
</evidence>
<feature type="compositionally biased region" description="Basic and acidic residues" evidence="7">
    <location>
        <begin position="603"/>
        <end position="613"/>
    </location>
</feature>
<keyword evidence="11" id="KW-1185">Reference proteome</keyword>
<dbReference type="PANTHER" id="PTHR24006">
    <property type="entry name" value="UBIQUITIN CARBOXYL-TERMINAL HYDROLASE"/>
    <property type="match status" value="1"/>
</dbReference>
<keyword evidence="4" id="KW-0833">Ubl conjugation pathway</keyword>
<feature type="compositionally biased region" description="Basic and acidic residues" evidence="7">
    <location>
        <begin position="883"/>
        <end position="893"/>
    </location>
</feature>
<feature type="transmembrane region" description="Helical" evidence="8">
    <location>
        <begin position="213"/>
        <end position="231"/>
    </location>
</feature>
<feature type="region of interest" description="Disordered" evidence="7">
    <location>
        <begin position="954"/>
        <end position="980"/>
    </location>
</feature>
<protein>
    <recommendedName>
        <fullName evidence="2">ubiquitinyl hydrolase 1</fullName>
        <ecNumber evidence="2">3.4.19.12</ecNumber>
    </recommendedName>
</protein>
<keyword evidence="8" id="KW-0812">Transmembrane</keyword>
<dbReference type="AlphaFoldDB" id="A0A9P5JZ16"/>
<keyword evidence="6" id="KW-0788">Thiol protease</keyword>
<dbReference type="PANTHER" id="PTHR24006:SF687">
    <property type="entry name" value="UBIQUITIN CARBOXYL-TERMINAL HYDROLASE 10"/>
    <property type="match status" value="1"/>
</dbReference>
<feature type="region of interest" description="Disordered" evidence="7">
    <location>
        <begin position="1202"/>
        <end position="1228"/>
    </location>
</feature>
<evidence type="ECO:0000256" key="5">
    <source>
        <dbReference type="ARBA" id="ARBA00022801"/>
    </source>
</evidence>
<dbReference type="InterPro" id="IPR038765">
    <property type="entry name" value="Papain-like_cys_pep_sf"/>
</dbReference>
<keyword evidence="5" id="KW-0378">Hydrolase</keyword>
<dbReference type="InterPro" id="IPR001394">
    <property type="entry name" value="Peptidase_C19_UCH"/>
</dbReference>
<feature type="domain" description="USP" evidence="9">
    <location>
        <begin position="801"/>
        <end position="1185"/>
    </location>
</feature>
<dbReference type="GO" id="GO:0006508">
    <property type="term" value="P:proteolysis"/>
    <property type="evidence" value="ECO:0007669"/>
    <property type="project" value="UniProtKB-KW"/>
</dbReference>
<dbReference type="Pfam" id="PF00443">
    <property type="entry name" value="UCH"/>
    <property type="match status" value="1"/>
</dbReference>
<evidence type="ECO:0000313" key="11">
    <source>
        <dbReference type="Proteomes" id="UP000759537"/>
    </source>
</evidence>
<gene>
    <name evidence="10" type="ORF">DFH94DRAFT_847362</name>
</gene>
<evidence type="ECO:0000313" key="10">
    <source>
        <dbReference type="EMBL" id="KAF8471380.1"/>
    </source>
</evidence>
<dbReference type="PROSITE" id="PS50235">
    <property type="entry name" value="USP_3"/>
    <property type="match status" value="1"/>
</dbReference>
<dbReference type="EMBL" id="WHVB01000023">
    <property type="protein sequence ID" value="KAF8471380.1"/>
    <property type="molecule type" value="Genomic_DNA"/>
</dbReference>
<feature type="region of interest" description="Disordered" evidence="7">
    <location>
        <begin position="1"/>
        <end position="40"/>
    </location>
</feature>
<dbReference type="GO" id="GO:0004843">
    <property type="term" value="F:cysteine-type deubiquitinase activity"/>
    <property type="evidence" value="ECO:0007669"/>
    <property type="project" value="UniProtKB-EC"/>
</dbReference>
<evidence type="ECO:0000259" key="9">
    <source>
        <dbReference type="PROSITE" id="PS50235"/>
    </source>
</evidence>
<dbReference type="InterPro" id="IPR018200">
    <property type="entry name" value="USP_CS"/>
</dbReference>
<evidence type="ECO:0000256" key="3">
    <source>
        <dbReference type="ARBA" id="ARBA00022670"/>
    </source>
</evidence>
<proteinExistence type="predicted"/>
<dbReference type="PROSITE" id="PS00973">
    <property type="entry name" value="USP_2"/>
    <property type="match status" value="1"/>
</dbReference>
<evidence type="ECO:0000256" key="1">
    <source>
        <dbReference type="ARBA" id="ARBA00000707"/>
    </source>
</evidence>
<feature type="region of interest" description="Disordered" evidence="7">
    <location>
        <begin position="870"/>
        <end position="893"/>
    </location>
</feature>
<keyword evidence="8" id="KW-1133">Transmembrane helix</keyword>
<comment type="caution">
    <text evidence="10">The sequence shown here is derived from an EMBL/GenBank/DDBJ whole genome shotgun (WGS) entry which is preliminary data.</text>
</comment>
<dbReference type="Proteomes" id="UP000759537">
    <property type="component" value="Unassembled WGS sequence"/>
</dbReference>
<feature type="transmembrane region" description="Helical" evidence="8">
    <location>
        <begin position="142"/>
        <end position="162"/>
    </location>
</feature>
<dbReference type="InterPro" id="IPR045338">
    <property type="entry name" value="DUF6535"/>
</dbReference>
<feature type="transmembrane region" description="Helical" evidence="8">
    <location>
        <begin position="75"/>
        <end position="93"/>
    </location>
</feature>
<name>A0A9P5JZ16_9AGAM</name>
<comment type="catalytic activity">
    <reaction evidence="1">
        <text>Thiol-dependent hydrolysis of ester, thioester, amide, peptide and isopeptide bonds formed by the C-terminal Gly of ubiquitin (a 76-residue protein attached to proteins as an intracellular targeting signal).</text>
        <dbReference type="EC" id="3.4.19.12"/>
    </reaction>
</comment>
<dbReference type="Pfam" id="PF20153">
    <property type="entry name" value="DUF6535"/>
    <property type="match status" value="1"/>
</dbReference>
<dbReference type="GO" id="GO:0005829">
    <property type="term" value="C:cytosol"/>
    <property type="evidence" value="ECO:0007669"/>
    <property type="project" value="TreeGrafter"/>
</dbReference>
<evidence type="ECO:0000256" key="6">
    <source>
        <dbReference type="ARBA" id="ARBA00022807"/>
    </source>
</evidence>
<accession>A0A9P5JZ16</accession>
<dbReference type="CDD" id="cd02257">
    <property type="entry name" value="Peptidase_C19"/>
    <property type="match status" value="1"/>
</dbReference>
<dbReference type="GO" id="GO:0005634">
    <property type="term" value="C:nucleus"/>
    <property type="evidence" value="ECO:0007669"/>
    <property type="project" value="TreeGrafter"/>
</dbReference>
<organism evidence="10 11">
    <name type="scientific">Russula ochroleuca</name>
    <dbReference type="NCBI Taxonomy" id="152965"/>
    <lineage>
        <taxon>Eukaryota</taxon>
        <taxon>Fungi</taxon>
        <taxon>Dikarya</taxon>
        <taxon>Basidiomycota</taxon>
        <taxon>Agaricomycotina</taxon>
        <taxon>Agaricomycetes</taxon>
        <taxon>Russulales</taxon>
        <taxon>Russulaceae</taxon>
        <taxon>Russula</taxon>
    </lineage>
</organism>
<reference evidence="10" key="1">
    <citation type="submission" date="2019-10" db="EMBL/GenBank/DDBJ databases">
        <authorList>
            <consortium name="DOE Joint Genome Institute"/>
            <person name="Kuo A."/>
            <person name="Miyauchi S."/>
            <person name="Kiss E."/>
            <person name="Drula E."/>
            <person name="Kohler A."/>
            <person name="Sanchez-Garcia M."/>
            <person name="Andreopoulos B."/>
            <person name="Barry K.W."/>
            <person name="Bonito G."/>
            <person name="Buee M."/>
            <person name="Carver A."/>
            <person name="Chen C."/>
            <person name="Cichocki N."/>
            <person name="Clum A."/>
            <person name="Culley D."/>
            <person name="Crous P.W."/>
            <person name="Fauchery L."/>
            <person name="Girlanda M."/>
            <person name="Hayes R."/>
            <person name="Keri Z."/>
            <person name="LaButti K."/>
            <person name="Lipzen A."/>
            <person name="Lombard V."/>
            <person name="Magnuson J."/>
            <person name="Maillard F."/>
            <person name="Morin E."/>
            <person name="Murat C."/>
            <person name="Nolan M."/>
            <person name="Ohm R."/>
            <person name="Pangilinan J."/>
            <person name="Pereira M."/>
            <person name="Perotto S."/>
            <person name="Peter M."/>
            <person name="Riley R."/>
            <person name="Sitrit Y."/>
            <person name="Stielow B."/>
            <person name="Szollosi G."/>
            <person name="Zifcakova L."/>
            <person name="Stursova M."/>
            <person name="Spatafora J.W."/>
            <person name="Tedersoo L."/>
            <person name="Vaario L.-M."/>
            <person name="Yamada A."/>
            <person name="Yan M."/>
            <person name="Wang P."/>
            <person name="Xu J."/>
            <person name="Bruns T."/>
            <person name="Baldrian P."/>
            <person name="Vilgalys R."/>
            <person name="Henrissat B."/>
            <person name="Grigoriev I.V."/>
            <person name="Hibbett D."/>
            <person name="Nagy L.G."/>
            <person name="Martin F.M."/>
        </authorList>
    </citation>
    <scope>NUCLEOTIDE SEQUENCE</scope>
    <source>
        <strain evidence="10">Prilba</strain>
    </source>
</reference>
<keyword evidence="3" id="KW-0645">Protease</keyword>
<dbReference type="SUPFAM" id="SSF54001">
    <property type="entry name" value="Cysteine proteinases"/>
    <property type="match status" value="1"/>
</dbReference>
<dbReference type="OrthoDB" id="429671at2759"/>
<dbReference type="EC" id="3.4.19.12" evidence="2"/>
<dbReference type="InterPro" id="IPR050164">
    <property type="entry name" value="Peptidase_C19"/>
</dbReference>
<feature type="compositionally biased region" description="Polar residues" evidence="7">
    <location>
        <begin position="641"/>
        <end position="654"/>
    </location>
</feature>
<dbReference type="GO" id="GO:0016579">
    <property type="term" value="P:protein deubiquitination"/>
    <property type="evidence" value="ECO:0007669"/>
    <property type="project" value="InterPro"/>
</dbReference>
<evidence type="ECO:0000256" key="4">
    <source>
        <dbReference type="ARBA" id="ARBA00022786"/>
    </source>
</evidence>
<feature type="transmembrane region" description="Helical" evidence="8">
    <location>
        <begin position="237"/>
        <end position="261"/>
    </location>
</feature>
<dbReference type="InterPro" id="IPR028889">
    <property type="entry name" value="USP"/>
</dbReference>
<feature type="region of interest" description="Disordered" evidence="7">
    <location>
        <begin position="633"/>
        <end position="675"/>
    </location>
</feature>
<evidence type="ECO:0000256" key="7">
    <source>
        <dbReference type="SAM" id="MobiDB-lite"/>
    </source>
</evidence>
<feature type="region of interest" description="Disordered" evidence="7">
    <location>
        <begin position="597"/>
        <end position="621"/>
    </location>
</feature>
<sequence>MPQTEQDLEEGRNTGPVDGHRDQPQSTMDQPSPPWQGEFSYGNSSRPLYSMYCKIAEEEDNKFVDSLQKGADGNLVFIGLFAATVGALLTVSIPDLKPNPQDTSAFYLKNIYQLQALGDPNVSHPSIPSALAEPPVFSPPKYAIWVNSFWFLSLVVTLWAAITTMMSRDWALLYDVFTQSHGYTSEKHARRRAVFARRKFGPYFRWEAGLGDIYLHFSFFLFIVGGLIYLFNINRAVFYAVVWWVGYMTISYGGASVAGFFKPQAHDLLFTPLSRVVLRIYLGILYAVFQVSSCMPPLLGLHDNMKTHYRGLSDCYSKGLLFGKLKIADEDASKQSSEIDGQILEGILPHLDEDHALETFFAAIPGYCNSKLTVLPLPSLVRYDLQQSLDGFLKRTFSSSLISESDRTRRLITCLHAACAALSPEEVSRSLDYIFDGHWDEALQFFEIWDTLKPCGLSRNRDLSVRQTAVACVIHKIIPRVHERDERWTKLVKETFGVPDLVLDYYGDSVLLWILIHISRQINRYGFPSWQILSPLSSFDIRNTHPELQLDFYAMWNEIARDTQHEGSHIVRIRILNEIRHLYIALRQSTDAAPAAFPASANDFDRDPPDSPSHHSTSGGGTVLQQVREATAIAGPPSPSDPTSLSEIRDSSQAPAAVSPTLPVHTSPRPTDETPDTVAVALKGVPPAATLSDPLEGTTQQDIVMPCAEPDIGEVLSLACTPAPTPTLASAPSYGAGSASTPNPLLPASSIVGFSTPASPPQSRVTPLPDTEFLALPSSATVAATPPRPTSNTTLSRPRVRELANSGSMCFANAMLQLLVHSPPFWNLFRELGDLKGQRGAGDPETGGGATPLVDATLRFFEELRFKEPLPTRQQAQQAARGKTREDEEAKKHDAVDSLEPMYLYDAMKEKRKLKDLLNGQQQDAEEFFRLYLDALDEELRALLASISGHKSAAVTPGVEDREMSQSDQTDVGKRGFTTSSAESPISRIFDGRSRSTVCAPNQPDSITVQDWRLLQLNIQPDLVHSIKDALVHISQPQPVQVGQLSPSEVTQQVQIEALPPILVLHLKRFLYDAAADSLVKISKPIQFAPELEIPFEIMAPVTRKSAEPVHYKLYGVLYHHGESAGSGHYTVDVLHPNGDSGSEEAWLHIDDEAVSAVRHEDVFRGHENEQVGNRRLQYLLTSENAPQQVCQPIVGFVEPKSKCQSEHPDIRPEGWDEEDASEKLHTDSMASSARCKCAVKYVRMITQRNTYYNDPGRRG</sequence>
<evidence type="ECO:0000256" key="8">
    <source>
        <dbReference type="SAM" id="Phobius"/>
    </source>
</evidence>
<dbReference type="Gene3D" id="3.90.70.10">
    <property type="entry name" value="Cysteine proteinases"/>
    <property type="match status" value="1"/>
</dbReference>